<evidence type="ECO:0000256" key="4">
    <source>
        <dbReference type="ARBA" id="ARBA00022692"/>
    </source>
</evidence>
<keyword evidence="5 7" id="KW-1133">Transmembrane helix</keyword>
<evidence type="ECO:0000256" key="1">
    <source>
        <dbReference type="ARBA" id="ARBA00004651"/>
    </source>
</evidence>
<feature type="transmembrane region" description="Helical" evidence="7">
    <location>
        <begin position="195"/>
        <end position="216"/>
    </location>
</feature>
<dbReference type="PROSITE" id="PS50928">
    <property type="entry name" value="ABC_TM1"/>
    <property type="match status" value="1"/>
</dbReference>
<reference evidence="9 10" key="1">
    <citation type="journal article" date="2019" name="Nat. Microbiol.">
        <title>Mediterranean grassland soil C-N compound turnover is dependent on rainfall and depth, and is mediated by genomically divergent microorganisms.</title>
        <authorList>
            <person name="Diamond S."/>
            <person name="Andeer P.F."/>
            <person name="Li Z."/>
            <person name="Crits-Christoph A."/>
            <person name="Burstein D."/>
            <person name="Anantharaman K."/>
            <person name="Lane K.R."/>
            <person name="Thomas B.C."/>
            <person name="Pan C."/>
            <person name="Northen T.R."/>
            <person name="Banfield J.F."/>
        </authorList>
    </citation>
    <scope>NUCLEOTIDE SEQUENCE [LARGE SCALE GENOMIC DNA]</scope>
    <source>
        <strain evidence="9">NP_6</strain>
    </source>
</reference>
<keyword evidence="2 7" id="KW-0813">Transport</keyword>
<dbReference type="Gene3D" id="1.10.3720.10">
    <property type="entry name" value="MetI-like"/>
    <property type="match status" value="1"/>
</dbReference>
<dbReference type="InterPro" id="IPR000515">
    <property type="entry name" value="MetI-like"/>
</dbReference>
<accession>A0A537JPV5</accession>
<evidence type="ECO:0000313" key="9">
    <source>
        <dbReference type="EMBL" id="TMI85571.1"/>
    </source>
</evidence>
<keyword evidence="3" id="KW-1003">Cell membrane</keyword>
<dbReference type="EMBL" id="VBAN01000001">
    <property type="protein sequence ID" value="TMI85571.1"/>
    <property type="molecule type" value="Genomic_DNA"/>
</dbReference>
<keyword evidence="6 7" id="KW-0472">Membrane</keyword>
<dbReference type="AlphaFoldDB" id="A0A537JPV5"/>
<evidence type="ECO:0000256" key="7">
    <source>
        <dbReference type="RuleBase" id="RU363032"/>
    </source>
</evidence>
<feature type="transmembrane region" description="Helical" evidence="7">
    <location>
        <begin position="153"/>
        <end position="174"/>
    </location>
</feature>
<feature type="transmembrane region" description="Helical" evidence="7">
    <location>
        <begin position="16"/>
        <end position="38"/>
    </location>
</feature>
<evidence type="ECO:0000256" key="5">
    <source>
        <dbReference type="ARBA" id="ARBA00022989"/>
    </source>
</evidence>
<comment type="subcellular location">
    <subcellularLocation>
        <location evidence="1 7">Cell membrane</location>
        <topology evidence="1 7">Multi-pass membrane protein</topology>
    </subcellularLocation>
</comment>
<feature type="transmembrane region" description="Helical" evidence="7">
    <location>
        <begin position="89"/>
        <end position="110"/>
    </location>
</feature>
<gene>
    <name evidence="9" type="ORF">E6H03_00055</name>
</gene>
<dbReference type="PANTHER" id="PTHR43744">
    <property type="entry name" value="ABC TRANSPORTER PERMEASE PROTEIN MG189-RELATED-RELATED"/>
    <property type="match status" value="1"/>
</dbReference>
<dbReference type="CDD" id="cd06261">
    <property type="entry name" value="TM_PBP2"/>
    <property type="match status" value="1"/>
</dbReference>
<feature type="domain" description="ABC transmembrane type-1" evidence="8">
    <location>
        <begin position="85"/>
        <end position="260"/>
    </location>
</feature>
<feature type="transmembrane region" description="Helical" evidence="7">
    <location>
        <begin position="50"/>
        <end position="69"/>
    </location>
</feature>
<proteinExistence type="inferred from homology"/>
<evidence type="ECO:0000256" key="3">
    <source>
        <dbReference type="ARBA" id="ARBA00022475"/>
    </source>
</evidence>
<comment type="similarity">
    <text evidence="7">Belongs to the binding-protein-dependent transport system permease family.</text>
</comment>
<evidence type="ECO:0000256" key="2">
    <source>
        <dbReference type="ARBA" id="ARBA00022448"/>
    </source>
</evidence>
<dbReference type="Proteomes" id="UP000318093">
    <property type="component" value="Unassembled WGS sequence"/>
</dbReference>
<dbReference type="Pfam" id="PF00528">
    <property type="entry name" value="BPD_transp_1"/>
    <property type="match status" value="1"/>
</dbReference>
<evidence type="ECO:0000256" key="6">
    <source>
        <dbReference type="ARBA" id="ARBA00023136"/>
    </source>
</evidence>
<name>A0A537JPV5_9BACT</name>
<feature type="transmembrane region" description="Helical" evidence="7">
    <location>
        <begin position="122"/>
        <end position="147"/>
    </location>
</feature>
<dbReference type="InterPro" id="IPR035906">
    <property type="entry name" value="MetI-like_sf"/>
</dbReference>
<dbReference type="SUPFAM" id="SSF161098">
    <property type="entry name" value="MetI-like"/>
    <property type="match status" value="1"/>
</dbReference>
<evidence type="ECO:0000259" key="8">
    <source>
        <dbReference type="PROSITE" id="PS50928"/>
    </source>
</evidence>
<keyword evidence="4 7" id="KW-0812">Transmembrane</keyword>
<comment type="caution">
    <text evidence="9">The sequence shown here is derived from an EMBL/GenBank/DDBJ whole genome shotgun (WGS) entry which is preliminary data.</text>
</comment>
<sequence>MNLTSSGTNIRPRSGLLAHVAAGGKLALAIIFVFPLAWMFLSSLRPVAEIFQYIFPFSLWTVVPLHATLDSYRHLLRDEPFGRYLANSLIVASCVAAFDVAVSSMAAYALARIRFAGREALFFLVLTVMIIPFEALLVPLYLIVRWLGWVDSYAALIVPMVPRAFSIFLLRQFFRGLPRELDDAARIDGCRDWGIYWHIMLPLSRPVLLSVTLLTFQEMWGSFTWPLVSTNNANMRVVQVAVASFGQGDGSPRRSPSCCS</sequence>
<evidence type="ECO:0000313" key="10">
    <source>
        <dbReference type="Proteomes" id="UP000318093"/>
    </source>
</evidence>
<protein>
    <submittedName>
        <fullName evidence="9">Carbohydrate ABC transporter permease</fullName>
    </submittedName>
</protein>
<dbReference type="PANTHER" id="PTHR43744:SF12">
    <property type="entry name" value="ABC TRANSPORTER PERMEASE PROTEIN MG189-RELATED"/>
    <property type="match status" value="1"/>
</dbReference>
<organism evidence="9 10">
    <name type="scientific">Candidatus Segetimicrobium genomatis</name>
    <dbReference type="NCBI Taxonomy" id="2569760"/>
    <lineage>
        <taxon>Bacteria</taxon>
        <taxon>Bacillati</taxon>
        <taxon>Candidatus Sysuimicrobiota</taxon>
        <taxon>Candidatus Sysuimicrobiia</taxon>
        <taxon>Candidatus Sysuimicrobiales</taxon>
        <taxon>Candidatus Segetimicrobiaceae</taxon>
        <taxon>Candidatus Segetimicrobium</taxon>
    </lineage>
</organism>
<dbReference type="GO" id="GO:0055085">
    <property type="term" value="P:transmembrane transport"/>
    <property type="evidence" value="ECO:0007669"/>
    <property type="project" value="InterPro"/>
</dbReference>
<dbReference type="GO" id="GO:0005886">
    <property type="term" value="C:plasma membrane"/>
    <property type="evidence" value="ECO:0007669"/>
    <property type="project" value="UniProtKB-SubCell"/>
</dbReference>